<dbReference type="OrthoDB" id="9801077at2"/>
<dbReference type="EMBL" id="RAPY01000001">
    <property type="protein sequence ID" value="RKE56978.1"/>
    <property type="molecule type" value="Genomic_DNA"/>
</dbReference>
<dbReference type="PRINTS" id="PR00132">
    <property type="entry name" value="GLHYDRLASE2"/>
</dbReference>
<dbReference type="AlphaFoldDB" id="A0A420BJT6"/>
<dbReference type="Gene3D" id="2.60.40.10">
    <property type="entry name" value="Immunoglobulins"/>
    <property type="match status" value="3"/>
</dbReference>
<dbReference type="PROSITE" id="PS51257">
    <property type="entry name" value="PROKAR_LIPOPROTEIN"/>
    <property type="match status" value="1"/>
</dbReference>
<comment type="caution">
    <text evidence="6">The sequence shown here is derived from an EMBL/GenBank/DDBJ whole genome shotgun (WGS) entry which is preliminary data.</text>
</comment>
<dbReference type="Pfam" id="PF18565">
    <property type="entry name" value="Glyco_hydro2_C5"/>
    <property type="match status" value="1"/>
</dbReference>
<name>A0A420BJT6_SPHD1</name>
<dbReference type="InterPro" id="IPR006102">
    <property type="entry name" value="Ig-like_GH2"/>
</dbReference>
<feature type="domain" description="F5/8 type C" evidence="5">
    <location>
        <begin position="840"/>
        <end position="974"/>
    </location>
</feature>
<proteinExistence type="inferred from homology"/>
<dbReference type="GO" id="GO:0005975">
    <property type="term" value="P:carbohydrate metabolic process"/>
    <property type="evidence" value="ECO:0007669"/>
    <property type="project" value="InterPro"/>
</dbReference>
<dbReference type="InterPro" id="IPR008979">
    <property type="entry name" value="Galactose-bd-like_sf"/>
</dbReference>
<gene>
    <name evidence="6" type="ORF">DFQ12_1852</name>
</gene>
<reference evidence="6 7" key="1">
    <citation type="submission" date="2018-09" db="EMBL/GenBank/DDBJ databases">
        <title>Genomic Encyclopedia of Type Strains, Phase III (KMG-III): the genomes of soil and plant-associated and newly described type strains.</title>
        <authorList>
            <person name="Whitman W."/>
        </authorList>
    </citation>
    <scope>NUCLEOTIDE SEQUENCE [LARGE SCALE GENOMIC DNA]</scope>
    <source>
        <strain evidence="6 7">CECT 7938</strain>
    </source>
</reference>
<dbReference type="Pfam" id="PF02836">
    <property type="entry name" value="Glyco_hydro_2_C"/>
    <property type="match status" value="1"/>
</dbReference>
<dbReference type="InterPro" id="IPR017853">
    <property type="entry name" value="GH"/>
</dbReference>
<dbReference type="Pfam" id="PF00703">
    <property type="entry name" value="Glyco_hydro_2"/>
    <property type="match status" value="1"/>
</dbReference>
<dbReference type="InterPro" id="IPR023230">
    <property type="entry name" value="Glyco_hydro_2_CS"/>
</dbReference>
<dbReference type="PROSITE" id="PS00719">
    <property type="entry name" value="GLYCOSYL_HYDROL_F2_1"/>
    <property type="match status" value="1"/>
</dbReference>
<dbReference type="InterPro" id="IPR000421">
    <property type="entry name" value="FA58C"/>
</dbReference>
<sequence length="974" mass="110610">MNKFLRELTILLLLVWGSCLQSFGKKPTSRIEYQLNANWAFYRGDLKGGEGIGLDDSKWIPAVLPHVMQLEKKHNGGDVIYDGIGWYRRYFKLSNQYRGKKVFVQFEGVMNSCEVFVNGKSVGKHHGGYVGFTLDITDQLHFDQTNNVIAVRVSAEYDPLTPPGKPQDRLDFYYYSGIYRDAKLVVSDPLRITDELEPDATQNSGVFVHYPKVDKSNATVAVKTELKNDDKVARKGHLLTLLKDTKGKVVGQQRVSFELKPQERRRIDQQIEVKNPQLWHPYHPICYNLENRVYLADGVEVDRRSEQIGIRQIRYTKDGGFFINGEHLYMVGANRHQGYPYVGDAASNSVQEREVIDMKRGGYNAVRAAHYPHDPAFLEACDRHGLLVVECVPGWQYFNKAAEFTDRLESITRSMIRRDRNRPSVILWETALNETSYPLSVVKRIAEAAHAEYPGDQFYTAGDYFSHEETESYYDVFYKQVSKYPKDGNVMSNYLEDQIAVKPLLTREWGDGVGEKPRVSLTENEYEQMRQGRSRLHQMNGNGYFDWCMLDANPRMGGHFMWSYNDYTRGAEEETMYSGVVDVNRYPKFAYYMMQSMRPYQLNQKGVFTGPMVFIASYNSPEKLKTSSTEITIYSNCEVIELYRNGKFIARQTREERAKVYPYIVGKGGSPSFVFDAGEYEAGELKALAYVKGKVVAQNTVHTAGAAHHIEVLIPEYGIQPAADGSDMIPVYFKVCDKEGNLLHDAQTEIRIQVTGEGHLIGDGSARIAANPQVVEGGIGFAFVRTSKKSGTIHISASAAGLESGSKDVRSIRPTSSEILDGDHAVFCGKEEDHAVIKHTKWDKELLARPKVKFKSITATSAHPDFPVAHVNDSDDYSWWIADQDKFPQVVNFELDEATQVVGARIRLQKDSSKYRYKVEGSLDGITWEDLYEKECTGWDFKPVKLDKVMRFIRISILEVSEGRAGLAEVSLFQ</sequence>
<dbReference type="InterPro" id="IPR006101">
    <property type="entry name" value="Glyco_hydro_2"/>
</dbReference>
<organism evidence="6 7">
    <name type="scientific">Sphingobacterium detergens</name>
    <dbReference type="NCBI Taxonomy" id="1145106"/>
    <lineage>
        <taxon>Bacteria</taxon>
        <taxon>Pseudomonadati</taxon>
        <taxon>Bacteroidota</taxon>
        <taxon>Sphingobacteriia</taxon>
        <taxon>Sphingobacteriales</taxon>
        <taxon>Sphingobacteriaceae</taxon>
        <taxon>Sphingobacterium</taxon>
    </lineage>
</organism>
<dbReference type="SUPFAM" id="SSF49785">
    <property type="entry name" value="Galactose-binding domain-like"/>
    <property type="match status" value="2"/>
</dbReference>
<dbReference type="PANTHER" id="PTHR42732:SF1">
    <property type="entry name" value="BETA-MANNOSIDASE"/>
    <property type="match status" value="1"/>
</dbReference>
<protein>
    <submittedName>
        <fullName evidence="6">Beta-galactosidase</fullName>
    </submittedName>
</protein>
<dbReference type="InterPro" id="IPR036156">
    <property type="entry name" value="Beta-gal/glucu_dom_sf"/>
</dbReference>
<evidence type="ECO:0000256" key="1">
    <source>
        <dbReference type="ARBA" id="ARBA00007401"/>
    </source>
</evidence>
<dbReference type="GO" id="GO:0004553">
    <property type="term" value="F:hydrolase activity, hydrolyzing O-glycosyl compounds"/>
    <property type="evidence" value="ECO:0007669"/>
    <property type="project" value="InterPro"/>
</dbReference>
<dbReference type="Gene3D" id="3.20.20.80">
    <property type="entry name" value="Glycosidases"/>
    <property type="match status" value="1"/>
</dbReference>
<keyword evidence="2 4" id="KW-0378">Hydrolase</keyword>
<dbReference type="PANTHER" id="PTHR42732">
    <property type="entry name" value="BETA-GALACTOSIDASE"/>
    <property type="match status" value="1"/>
</dbReference>
<dbReference type="Pfam" id="PF00754">
    <property type="entry name" value="F5_F8_type_C"/>
    <property type="match status" value="1"/>
</dbReference>
<dbReference type="PROSITE" id="PS50022">
    <property type="entry name" value="FA58C_3"/>
    <property type="match status" value="1"/>
</dbReference>
<dbReference type="InterPro" id="IPR051913">
    <property type="entry name" value="GH2_Domain-Containing"/>
</dbReference>
<dbReference type="Pfam" id="PF02837">
    <property type="entry name" value="Glyco_hydro_2_N"/>
    <property type="match status" value="1"/>
</dbReference>
<evidence type="ECO:0000313" key="7">
    <source>
        <dbReference type="Proteomes" id="UP000286246"/>
    </source>
</evidence>
<dbReference type="RefSeq" id="WP_120258583.1">
    <property type="nucleotide sequence ID" value="NZ_RAPY01000001.1"/>
</dbReference>
<dbReference type="Proteomes" id="UP000286246">
    <property type="component" value="Unassembled WGS sequence"/>
</dbReference>
<evidence type="ECO:0000256" key="3">
    <source>
        <dbReference type="ARBA" id="ARBA00023295"/>
    </source>
</evidence>
<evidence type="ECO:0000256" key="4">
    <source>
        <dbReference type="RuleBase" id="RU361154"/>
    </source>
</evidence>
<accession>A0A420BJT6</accession>
<evidence type="ECO:0000256" key="2">
    <source>
        <dbReference type="ARBA" id="ARBA00022801"/>
    </source>
</evidence>
<dbReference type="InterPro" id="IPR013783">
    <property type="entry name" value="Ig-like_fold"/>
</dbReference>
<evidence type="ECO:0000313" key="6">
    <source>
        <dbReference type="EMBL" id="RKE56978.1"/>
    </source>
</evidence>
<dbReference type="InterPro" id="IPR006103">
    <property type="entry name" value="Glyco_hydro_2_cat"/>
</dbReference>
<dbReference type="SUPFAM" id="SSF49303">
    <property type="entry name" value="beta-Galactosidase/glucuronidase domain"/>
    <property type="match status" value="1"/>
</dbReference>
<keyword evidence="3 4" id="KW-0326">Glycosidase</keyword>
<dbReference type="Pfam" id="PF16355">
    <property type="entry name" value="DUF4982"/>
    <property type="match status" value="1"/>
</dbReference>
<dbReference type="Gene3D" id="2.60.120.260">
    <property type="entry name" value="Galactose-binding domain-like"/>
    <property type="match status" value="2"/>
</dbReference>
<evidence type="ECO:0000259" key="5">
    <source>
        <dbReference type="PROSITE" id="PS50022"/>
    </source>
</evidence>
<comment type="similarity">
    <text evidence="1 4">Belongs to the glycosyl hydrolase 2 family.</text>
</comment>
<dbReference type="InterPro" id="IPR032311">
    <property type="entry name" value="DUF4982"/>
</dbReference>
<dbReference type="InterPro" id="IPR040605">
    <property type="entry name" value="Glyco_hydro2_dom5"/>
</dbReference>
<dbReference type="InterPro" id="IPR006104">
    <property type="entry name" value="Glyco_hydro_2_N"/>
</dbReference>
<dbReference type="SUPFAM" id="SSF51445">
    <property type="entry name" value="(Trans)glycosidases"/>
    <property type="match status" value="1"/>
</dbReference>
<keyword evidence="7" id="KW-1185">Reference proteome</keyword>